<comment type="caution">
    <text evidence="3">The sequence shown here is derived from an EMBL/GenBank/DDBJ whole genome shotgun (WGS) entry which is preliminary data.</text>
</comment>
<proteinExistence type="predicted"/>
<keyword evidence="2" id="KW-0472">Membrane</keyword>
<feature type="compositionally biased region" description="Basic residues" evidence="1">
    <location>
        <begin position="163"/>
        <end position="175"/>
    </location>
</feature>
<sequence>MQRLLDSVEKYYSAFEDAQIIFATVGIIVFFIILAAVVADISYTCWKSLSFSVRTIVTLWNILVFRVRVKQPAIVDSSGNNGLVAFLIALAAPAANIIYACWKFLAFCSYTIVSWARILVRSATPKRSVVGTVDNGCTKKDGGPRRASNACRGKSPKGGQTSLHKKARRHARSRGNARQQLAVIAEGEVELDNISWNTRFEVYENLQLEEKLQRIRDKIELLRDLQSRT</sequence>
<feature type="transmembrane region" description="Helical" evidence="2">
    <location>
        <begin position="81"/>
        <end position="98"/>
    </location>
</feature>
<evidence type="ECO:0000256" key="1">
    <source>
        <dbReference type="SAM" id="MobiDB-lite"/>
    </source>
</evidence>
<evidence type="ECO:0000313" key="3">
    <source>
        <dbReference type="EMBL" id="KAL0955083.1"/>
    </source>
</evidence>
<organism evidence="3 4">
    <name type="scientific">Hohenbuehelia grisea</name>
    <dbReference type="NCBI Taxonomy" id="104357"/>
    <lineage>
        <taxon>Eukaryota</taxon>
        <taxon>Fungi</taxon>
        <taxon>Dikarya</taxon>
        <taxon>Basidiomycota</taxon>
        <taxon>Agaricomycotina</taxon>
        <taxon>Agaricomycetes</taxon>
        <taxon>Agaricomycetidae</taxon>
        <taxon>Agaricales</taxon>
        <taxon>Pleurotineae</taxon>
        <taxon>Pleurotaceae</taxon>
        <taxon>Hohenbuehelia</taxon>
    </lineage>
</organism>
<keyword evidence="2" id="KW-1133">Transmembrane helix</keyword>
<protein>
    <submittedName>
        <fullName evidence="3">Uncharacterized protein</fullName>
    </submittedName>
</protein>
<name>A0ABR3JH62_9AGAR</name>
<reference evidence="4" key="1">
    <citation type="submission" date="2024-06" db="EMBL/GenBank/DDBJ databases">
        <title>Multi-omics analyses provide insights into the biosynthesis of the anticancer antibiotic pleurotin in Hohenbuehelia grisea.</title>
        <authorList>
            <person name="Weaver J.A."/>
            <person name="Alberti F."/>
        </authorList>
    </citation>
    <scope>NUCLEOTIDE SEQUENCE [LARGE SCALE GENOMIC DNA]</scope>
    <source>
        <strain evidence="4">T-177</strain>
    </source>
</reference>
<dbReference type="Proteomes" id="UP001556367">
    <property type="component" value="Unassembled WGS sequence"/>
</dbReference>
<keyword evidence="2" id="KW-0812">Transmembrane</keyword>
<accession>A0ABR3JH62</accession>
<dbReference type="EMBL" id="JASNQZ010000007">
    <property type="protein sequence ID" value="KAL0955083.1"/>
    <property type="molecule type" value="Genomic_DNA"/>
</dbReference>
<keyword evidence="4" id="KW-1185">Reference proteome</keyword>
<feature type="region of interest" description="Disordered" evidence="1">
    <location>
        <begin position="140"/>
        <end position="176"/>
    </location>
</feature>
<gene>
    <name evidence="3" type="ORF">HGRIS_004000</name>
</gene>
<evidence type="ECO:0000313" key="4">
    <source>
        <dbReference type="Proteomes" id="UP001556367"/>
    </source>
</evidence>
<feature type="transmembrane region" description="Helical" evidence="2">
    <location>
        <begin position="20"/>
        <end position="39"/>
    </location>
</feature>
<evidence type="ECO:0000256" key="2">
    <source>
        <dbReference type="SAM" id="Phobius"/>
    </source>
</evidence>